<dbReference type="PANTHER" id="PTHR33059">
    <property type="entry name" value="FCS-LIKE ZINC FINGER 5"/>
    <property type="match status" value="1"/>
</dbReference>
<evidence type="ECO:0000256" key="3">
    <source>
        <dbReference type="ARBA" id="ARBA00022490"/>
    </source>
</evidence>
<sequence>MSVKRSRNAARSSGSGSGSGVAGVANRPSSPVPDSPELRRHLRTALASPSAPPPPLGILTLSSPGAEDSGQERIGNFLERCCYCQKRIGESDEVFMYGHLRAFCTADCREKQVAMDKLREKRPVQSKNVRGGHTAG</sequence>
<gene>
    <name evidence="9" type="ORF">ACJRO7_008946</name>
</gene>
<keyword evidence="5" id="KW-0862">Zinc</keyword>
<keyword evidence="4" id="KW-0479">Metal-binding</keyword>
<dbReference type="Pfam" id="PF04570">
    <property type="entry name" value="zf-FLZ"/>
    <property type="match status" value="1"/>
</dbReference>
<name>A0ABD3ISE6_EUCGL</name>
<accession>A0ABD3ISE6</accession>
<keyword evidence="10" id="KW-1185">Reference proteome</keyword>
<dbReference type="InterPro" id="IPR007650">
    <property type="entry name" value="Zf-FLZ_dom"/>
</dbReference>
<feature type="domain" description="FLZ-type" evidence="8">
    <location>
        <begin position="76"/>
        <end position="120"/>
    </location>
</feature>
<evidence type="ECO:0000256" key="4">
    <source>
        <dbReference type="ARBA" id="ARBA00022723"/>
    </source>
</evidence>
<keyword evidence="5" id="KW-0863">Zinc-finger</keyword>
<evidence type="ECO:0000259" key="8">
    <source>
        <dbReference type="PROSITE" id="PS51795"/>
    </source>
</evidence>
<evidence type="ECO:0000256" key="1">
    <source>
        <dbReference type="ARBA" id="ARBA00004496"/>
    </source>
</evidence>
<evidence type="ECO:0000256" key="7">
    <source>
        <dbReference type="SAM" id="MobiDB-lite"/>
    </source>
</evidence>
<dbReference type="PANTHER" id="PTHR33059:SF81">
    <property type="entry name" value="FLZ-TYPE DOMAIN-CONTAINING PROTEIN"/>
    <property type="match status" value="1"/>
</dbReference>
<evidence type="ECO:0000256" key="5">
    <source>
        <dbReference type="ARBA" id="ARBA00022771"/>
    </source>
</evidence>
<dbReference type="AlphaFoldDB" id="A0ABD3ISE6"/>
<evidence type="ECO:0000313" key="9">
    <source>
        <dbReference type="EMBL" id="KAL3717440.1"/>
    </source>
</evidence>
<dbReference type="Proteomes" id="UP001634007">
    <property type="component" value="Unassembled WGS sequence"/>
</dbReference>
<protein>
    <recommendedName>
        <fullName evidence="8">FLZ-type domain-containing protein</fullName>
    </recommendedName>
</protein>
<comment type="similarity">
    <text evidence="2">Belongs to the FLZ family.</text>
</comment>
<organism evidence="9 10">
    <name type="scientific">Eucalyptus globulus</name>
    <name type="common">Tasmanian blue gum</name>
    <dbReference type="NCBI Taxonomy" id="34317"/>
    <lineage>
        <taxon>Eukaryota</taxon>
        <taxon>Viridiplantae</taxon>
        <taxon>Streptophyta</taxon>
        <taxon>Embryophyta</taxon>
        <taxon>Tracheophyta</taxon>
        <taxon>Spermatophyta</taxon>
        <taxon>Magnoliopsida</taxon>
        <taxon>eudicotyledons</taxon>
        <taxon>Gunneridae</taxon>
        <taxon>Pentapetalae</taxon>
        <taxon>rosids</taxon>
        <taxon>malvids</taxon>
        <taxon>Myrtales</taxon>
        <taxon>Myrtaceae</taxon>
        <taxon>Myrtoideae</taxon>
        <taxon>Eucalypteae</taxon>
        <taxon>Eucalyptus</taxon>
    </lineage>
</organism>
<feature type="zinc finger region" description="FLZ-type" evidence="6">
    <location>
        <begin position="76"/>
        <end position="120"/>
    </location>
</feature>
<dbReference type="PROSITE" id="PS51795">
    <property type="entry name" value="ZF_FLZ"/>
    <property type="match status" value="1"/>
</dbReference>
<evidence type="ECO:0000256" key="2">
    <source>
        <dbReference type="ARBA" id="ARBA00009374"/>
    </source>
</evidence>
<keyword evidence="3" id="KW-0963">Cytoplasm</keyword>
<comment type="caution">
    <text evidence="9">The sequence shown here is derived from an EMBL/GenBank/DDBJ whole genome shotgun (WGS) entry which is preliminary data.</text>
</comment>
<evidence type="ECO:0000256" key="6">
    <source>
        <dbReference type="PROSITE-ProRule" id="PRU01131"/>
    </source>
</evidence>
<feature type="region of interest" description="Disordered" evidence="7">
    <location>
        <begin position="1"/>
        <end position="71"/>
    </location>
</feature>
<reference evidence="9 10" key="1">
    <citation type="submission" date="2024-11" db="EMBL/GenBank/DDBJ databases">
        <title>Chromosome-level genome assembly of Eucalyptus globulus Labill. provides insights into its genome evolution.</title>
        <authorList>
            <person name="Li X."/>
        </authorList>
    </citation>
    <scope>NUCLEOTIDE SEQUENCE [LARGE SCALE GENOMIC DNA]</scope>
    <source>
        <strain evidence="9">CL2024</strain>
        <tissue evidence="9">Fresh tender leaves</tissue>
    </source>
</reference>
<dbReference type="GO" id="GO:0008270">
    <property type="term" value="F:zinc ion binding"/>
    <property type="evidence" value="ECO:0007669"/>
    <property type="project" value="UniProtKB-KW"/>
</dbReference>
<comment type="subcellular location">
    <subcellularLocation>
        <location evidence="1">Cytoplasm</location>
    </subcellularLocation>
</comment>
<evidence type="ECO:0000313" key="10">
    <source>
        <dbReference type="Proteomes" id="UP001634007"/>
    </source>
</evidence>
<dbReference type="EMBL" id="JBJKBG010000011">
    <property type="protein sequence ID" value="KAL3717440.1"/>
    <property type="molecule type" value="Genomic_DNA"/>
</dbReference>
<proteinExistence type="inferred from homology"/>
<dbReference type="GO" id="GO:0005737">
    <property type="term" value="C:cytoplasm"/>
    <property type="evidence" value="ECO:0007669"/>
    <property type="project" value="UniProtKB-SubCell"/>
</dbReference>